<accession>A0A7Y8BML3</accession>
<evidence type="ECO:0000313" key="1">
    <source>
        <dbReference type="EMBL" id="NWB49229.1"/>
    </source>
</evidence>
<sequence>MEWIIIGVAVICGWWLWANHLEKKRREQLLQKYGDPEVVDRIMRRMFWQGQTPEQLIDSLGSPVDIDKKVLKTKSKEVWKYDQTGKGRFALRITLENGEVIGWDKKS</sequence>
<comment type="caution">
    <text evidence="1">The sequence shown here is derived from an EMBL/GenBank/DDBJ whole genome shotgun (WGS) entry which is preliminary data.</text>
</comment>
<name>A0A7Y8BML3_9PSED</name>
<dbReference type="RefSeq" id="WP_177145047.1">
    <property type="nucleotide sequence ID" value="NZ_JACAPU010000026.1"/>
</dbReference>
<proteinExistence type="predicted"/>
<protein>
    <submittedName>
        <fullName evidence="1">DUF2845 domain-containing protein</fullName>
    </submittedName>
</protein>
<evidence type="ECO:0000313" key="2">
    <source>
        <dbReference type="Proteomes" id="UP000582981"/>
    </source>
</evidence>
<dbReference type="EMBL" id="JACAPU010000026">
    <property type="protein sequence ID" value="NWB49229.1"/>
    <property type="molecule type" value="Genomic_DNA"/>
</dbReference>
<dbReference type="Proteomes" id="UP000582981">
    <property type="component" value="Unassembled WGS sequence"/>
</dbReference>
<reference evidence="1 2" key="1">
    <citation type="submission" date="2020-04" db="EMBL/GenBank/DDBJ databases">
        <title>Molecular characterization of pseudomonads from Agaricus bisporus reveal novel blotch 2 pathogens in Western Europe.</title>
        <authorList>
            <person name="Taparia T."/>
            <person name="Krijger M."/>
            <person name="Haynes E."/>
            <person name="Elpinstone J.G."/>
            <person name="Noble R."/>
            <person name="Van Der Wolf J."/>
        </authorList>
    </citation>
    <scope>NUCLEOTIDE SEQUENCE [LARGE SCALE GENOMIC DNA]</scope>
    <source>
        <strain evidence="1 2">F1001</strain>
    </source>
</reference>
<organism evidence="1 2">
    <name type="scientific">Pseudomonas gingeri</name>
    <dbReference type="NCBI Taxonomy" id="117681"/>
    <lineage>
        <taxon>Bacteria</taxon>
        <taxon>Pseudomonadati</taxon>
        <taxon>Pseudomonadota</taxon>
        <taxon>Gammaproteobacteria</taxon>
        <taxon>Pseudomonadales</taxon>
        <taxon>Pseudomonadaceae</taxon>
        <taxon>Pseudomonas</taxon>
    </lineage>
</organism>
<dbReference type="AlphaFoldDB" id="A0A7Y8BML3"/>
<gene>
    <name evidence="1" type="ORF">HX829_22335</name>
</gene>